<keyword evidence="3" id="KW-1185">Reference proteome</keyword>
<evidence type="ECO:0000313" key="2">
    <source>
        <dbReference type="EMBL" id="KAF2876580.1"/>
    </source>
</evidence>
<dbReference type="Proteomes" id="UP000481861">
    <property type="component" value="Unassembled WGS sequence"/>
</dbReference>
<dbReference type="AlphaFoldDB" id="A0A7C8MBY8"/>
<sequence length="114" mass="13213">MLSTHSSLFQSRAQQSETRPSEPEHVIGFVLLDKKKFRCAKDECKDLTYGRLADLRRHYDQAHSRNRAQYFCPYPRCSRSHAPGGGRGRSFGTRKDKRDEHVKNVHEKTGKSNH</sequence>
<dbReference type="EMBL" id="JAADJZ010000003">
    <property type="protein sequence ID" value="KAF2876580.1"/>
    <property type="molecule type" value="Genomic_DNA"/>
</dbReference>
<accession>A0A7C8MBY8</accession>
<dbReference type="OrthoDB" id="2687452at2759"/>
<feature type="compositionally biased region" description="Basic and acidic residues" evidence="1">
    <location>
        <begin position="93"/>
        <end position="114"/>
    </location>
</feature>
<evidence type="ECO:0000256" key="1">
    <source>
        <dbReference type="SAM" id="MobiDB-lite"/>
    </source>
</evidence>
<feature type="region of interest" description="Disordered" evidence="1">
    <location>
        <begin position="1"/>
        <end position="24"/>
    </location>
</feature>
<organism evidence="2 3">
    <name type="scientific">Massariosphaeria phaeospora</name>
    <dbReference type="NCBI Taxonomy" id="100035"/>
    <lineage>
        <taxon>Eukaryota</taxon>
        <taxon>Fungi</taxon>
        <taxon>Dikarya</taxon>
        <taxon>Ascomycota</taxon>
        <taxon>Pezizomycotina</taxon>
        <taxon>Dothideomycetes</taxon>
        <taxon>Pleosporomycetidae</taxon>
        <taxon>Pleosporales</taxon>
        <taxon>Pleosporales incertae sedis</taxon>
        <taxon>Massariosphaeria</taxon>
    </lineage>
</organism>
<proteinExistence type="predicted"/>
<evidence type="ECO:0008006" key="4">
    <source>
        <dbReference type="Google" id="ProtNLM"/>
    </source>
</evidence>
<protein>
    <recommendedName>
        <fullName evidence="4">C2H2-type domain-containing protein</fullName>
    </recommendedName>
</protein>
<feature type="compositionally biased region" description="Polar residues" evidence="1">
    <location>
        <begin position="1"/>
        <end position="18"/>
    </location>
</feature>
<reference evidence="2 3" key="1">
    <citation type="submission" date="2020-01" db="EMBL/GenBank/DDBJ databases">
        <authorList>
            <consortium name="DOE Joint Genome Institute"/>
            <person name="Haridas S."/>
            <person name="Albert R."/>
            <person name="Binder M."/>
            <person name="Bloem J."/>
            <person name="Labutti K."/>
            <person name="Salamov A."/>
            <person name="Andreopoulos B."/>
            <person name="Baker S.E."/>
            <person name="Barry K."/>
            <person name="Bills G."/>
            <person name="Bluhm B.H."/>
            <person name="Cannon C."/>
            <person name="Castanera R."/>
            <person name="Culley D.E."/>
            <person name="Daum C."/>
            <person name="Ezra D."/>
            <person name="Gonzalez J.B."/>
            <person name="Henrissat B."/>
            <person name="Kuo A."/>
            <person name="Liang C."/>
            <person name="Lipzen A."/>
            <person name="Lutzoni F."/>
            <person name="Magnuson J."/>
            <person name="Mondo S."/>
            <person name="Nolan M."/>
            <person name="Ohm R."/>
            <person name="Pangilinan J."/>
            <person name="Park H.-J.H."/>
            <person name="Ramirez L."/>
            <person name="Alfaro M."/>
            <person name="Sun H."/>
            <person name="Tritt A."/>
            <person name="Yoshinaga Y."/>
            <person name="Zwiers L.-H.L."/>
            <person name="Turgeon B.G."/>
            <person name="Goodwin S.B."/>
            <person name="Spatafora J.W."/>
            <person name="Crous P.W."/>
            <person name="Grigoriev I.V."/>
        </authorList>
    </citation>
    <scope>NUCLEOTIDE SEQUENCE [LARGE SCALE GENOMIC DNA]</scope>
    <source>
        <strain evidence="2 3">CBS 611.86</strain>
    </source>
</reference>
<feature type="region of interest" description="Disordered" evidence="1">
    <location>
        <begin position="76"/>
        <end position="114"/>
    </location>
</feature>
<comment type="caution">
    <text evidence="2">The sequence shown here is derived from an EMBL/GenBank/DDBJ whole genome shotgun (WGS) entry which is preliminary data.</text>
</comment>
<evidence type="ECO:0000313" key="3">
    <source>
        <dbReference type="Proteomes" id="UP000481861"/>
    </source>
</evidence>
<gene>
    <name evidence="2" type="ORF">BDV95DRAFT_483371</name>
</gene>
<name>A0A7C8MBY8_9PLEO</name>